<name>A0AAU9IQN3_9CILI</name>
<evidence type="ECO:0000313" key="3">
    <source>
        <dbReference type="Proteomes" id="UP001162131"/>
    </source>
</evidence>
<feature type="region of interest" description="Disordered" evidence="1">
    <location>
        <begin position="801"/>
        <end position="827"/>
    </location>
</feature>
<evidence type="ECO:0008006" key="4">
    <source>
        <dbReference type="Google" id="ProtNLM"/>
    </source>
</evidence>
<reference evidence="2" key="1">
    <citation type="submission" date="2021-09" db="EMBL/GenBank/DDBJ databases">
        <authorList>
            <consortium name="AG Swart"/>
            <person name="Singh M."/>
            <person name="Singh A."/>
            <person name="Seah K."/>
            <person name="Emmerich C."/>
        </authorList>
    </citation>
    <scope>NUCLEOTIDE SEQUENCE</scope>
    <source>
        <strain evidence="2">ATCC30299</strain>
    </source>
</reference>
<organism evidence="2 3">
    <name type="scientific">Blepharisma stoltei</name>
    <dbReference type="NCBI Taxonomy" id="1481888"/>
    <lineage>
        <taxon>Eukaryota</taxon>
        <taxon>Sar</taxon>
        <taxon>Alveolata</taxon>
        <taxon>Ciliophora</taxon>
        <taxon>Postciliodesmatophora</taxon>
        <taxon>Heterotrichea</taxon>
        <taxon>Heterotrichida</taxon>
        <taxon>Blepharismidae</taxon>
        <taxon>Blepharisma</taxon>
    </lineage>
</organism>
<dbReference type="AlphaFoldDB" id="A0AAU9IQN3"/>
<accession>A0AAU9IQN3</accession>
<dbReference type="Proteomes" id="UP001162131">
    <property type="component" value="Unassembled WGS sequence"/>
</dbReference>
<keyword evidence="3" id="KW-1185">Reference proteome</keyword>
<feature type="compositionally biased region" description="Polar residues" evidence="1">
    <location>
        <begin position="817"/>
        <end position="827"/>
    </location>
</feature>
<gene>
    <name evidence="2" type="ORF">BSTOLATCC_MIC5060</name>
</gene>
<evidence type="ECO:0000313" key="2">
    <source>
        <dbReference type="EMBL" id="CAG9311800.1"/>
    </source>
</evidence>
<proteinExistence type="predicted"/>
<evidence type="ECO:0000256" key="1">
    <source>
        <dbReference type="SAM" id="MobiDB-lite"/>
    </source>
</evidence>
<sequence length="827" mass="95554">MAKNLSLKEEFEYRDARCIRAEPYWRARARCQSLGLSCIGTREELIRRFELFSFNSENVVNKLSPEELEKLSDTPLERFASSSWLTTAIQLVNDASPQMNTKLPWKVVPEISYMNKKIASDDVLKAIGALMRPTFCFYNHIVDNKLAERLVALIFLPYTCDFASQAPESIIRHLAAALGLTCKLDHKELQQAVERQKLLEMIYTVLDSEALHGVTFCQTHFSLCRYPASSLCTNFMCSICCGLHQQRVPCHIHDRPVQFFRYRLRSLYEFEENMDRSLTLRLFIKDPLRKIQLYRVFEGYAVRWDRIQVWHNPSTHRIQYIYLTFLTQEDARATYLSRRELIKKTDLRFRIENLPENLQELQKRYRNRGINPDRVLVIIDPCLRKTKPLIPPKHQVIPEIIHLAASITGLHASMIHAEASQSPLSDNFSVREFYLEFPSADSCQTFFNAQPYFQFLISHKLSHLIPCPFLKPPSLCLQCTRPKECNNDLCADCCSRFSSNPLYCCSTAHSSYSSPPILTVSLQNRRLLDMNPGTMIRKIPEKVGKFHMMIRHMLDEGIYTWYRPRFYLGAETMKGANQELQVVLDSGLPRNTISQNSALKKEGKIFNFLSSQPLISNLEGKQLTEGMDHAGNTFLEYAYHPIVESDISHNYDKAEYEENSYTRQDFIDDTTHIGYNLRNSFHFFLAGLDSYKKGLKELVAKEIRNKLGRINIEDMILIDKDSLLANMLLMDISAENNIESYHRIMCVKLANETDAIKLILGEVNLVLPLSNGHVGSPIVVPSAELCQFIHTQYEEYMRNPAHSIPSESMNPDKVPQISKQQQQPKRR</sequence>
<dbReference type="EMBL" id="CAJZBQ010000005">
    <property type="protein sequence ID" value="CAG9311800.1"/>
    <property type="molecule type" value="Genomic_DNA"/>
</dbReference>
<protein>
    <recommendedName>
        <fullName evidence="4">SAP domain-containing protein</fullName>
    </recommendedName>
</protein>
<comment type="caution">
    <text evidence="2">The sequence shown here is derived from an EMBL/GenBank/DDBJ whole genome shotgun (WGS) entry which is preliminary data.</text>
</comment>